<evidence type="ECO:0000256" key="2">
    <source>
        <dbReference type="SAM" id="Phobius"/>
    </source>
</evidence>
<feature type="transmembrane region" description="Helical" evidence="2">
    <location>
        <begin position="87"/>
        <end position="105"/>
    </location>
</feature>
<gene>
    <name evidence="3" type="ORF">KFL_000060930</name>
</gene>
<proteinExistence type="predicted"/>
<dbReference type="Proteomes" id="UP000054558">
    <property type="component" value="Unassembled WGS sequence"/>
</dbReference>
<accession>A0A0U9HQQ2</accession>
<sequence>MAPNATQTLKKEILEILGAPKKRDYACPVKTGTLAAQKAPLKKKEPATLKGMSCAPTSLQAHLLGPLVRPEKRYSKPQKAGLPLPRFVKVFAALVVALALALCFPPPATGLVKGRHTVASIKELSHHRSRSSGTGGAAIRYASAQGSQQGSPLPSRHKQKPRTSEEELIEGGGATVGRRVVSKAGKGARSFTAVVLSTAVTNIHGKIIGAAVQIIRLLSGLLLAFALAYVLTTGLKNAWRWLVAANYGVTYRPSSPMGDQVTLVKVQVAFSGSAAQSFDVRMDKYLRSSGSKLGDPASRQGMRRISNGTLSSILLDYRSDWESPNGQMILMEREEANRELQGWAMLEAQNSKGPVGHFRLPLRALYGISAPVPSCLLLVTLLATVEGYLNIQNHEVEKKAGANLAVALLRTARIIQNENQVFRFTFVTKLVDAFSVELSFPKR</sequence>
<dbReference type="EMBL" id="DF236955">
    <property type="protein sequence ID" value="GAQ78027.1"/>
    <property type="molecule type" value="Genomic_DNA"/>
</dbReference>
<feature type="transmembrane region" description="Helical" evidence="2">
    <location>
        <begin position="214"/>
        <end position="232"/>
    </location>
</feature>
<reference evidence="3 4" key="1">
    <citation type="journal article" date="2014" name="Nat. Commun.">
        <title>Klebsormidium flaccidum genome reveals primary factors for plant terrestrial adaptation.</title>
        <authorList>
            <person name="Hori K."/>
            <person name="Maruyama F."/>
            <person name="Fujisawa T."/>
            <person name="Togashi T."/>
            <person name="Yamamoto N."/>
            <person name="Seo M."/>
            <person name="Sato S."/>
            <person name="Yamada T."/>
            <person name="Mori H."/>
            <person name="Tajima N."/>
            <person name="Moriyama T."/>
            <person name="Ikeuchi M."/>
            <person name="Watanabe M."/>
            <person name="Wada H."/>
            <person name="Kobayashi K."/>
            <person name="Saito M."/>
            <person name="Masuda T."/>
            <person name="Sasaki-Sekimoto Y."/>
            <person name="Mashiguchi K."/>
            <person name="Awai K."/>
            <person name="Shimojima M."/>
            <person name="Masuda S."/>
            <person name="Iwai M."/>
            <person name="Nobusawa T."/>
            <person name="Narise T."/>
            <person name="Kondo S."/>
            <person name="Saito H."/>
            <person name="Sato R."/>
            <person name="Murakawa M."/>
            <person name="Ihara Y."/>
            <person name="Oshima-Yamada Y."/>
            <person name="Ohtaka K."/>
            <person name="Satoh M."/>
            <person name="Sonobe K."/>
            <person name="Ishii M."/>
            <person name="Ohtani R."/>
            <person name="Kanamori-Sato M."/>
            <person name="Honoki R."/>
            <person name="Miyazaki D."/>
            <person name="Mochizuki H."/>
            <person name="Umetsu J."/>
            <person name="Higashi K."/>
            <person name="Shibata D."/>
            <person name="Kamiya Y."/>
            <person name="Sato N."/>
            <person name="Nakamura Y."/>
            <person name="Tabata S."/>
            <person name="Ida S."/>
            <person name="Kurokawa K."/>
            <person name="Ohta H."/>
        </authorList>
    </citation>
    <scope>NUCLEOTIDE SEQUENCE [LARGE SCALE GENOMIC DNA]</scope>
    <source>
        <strain evidence="3 4">NIES-2285</strain>
    </source>
</reference>
<feature type="region of interest" description="Disordered" evidence="1">
    <location>
        <begin position="144"/>
        <end position="169"/>
    </location>
</feature>
<protein>
    <submittedName>
        <fullName evidence="3">Uncharacterized protein</fullName>
    </submittedName>
</protein>
<name>A0A0U9HQQ2_KLENI</name>
<keyword evidence="2" id="KW-0812">Transmembrane</keyword>
<organism evidence="3 4">
    <name type="scientific">Klebsormidium nitens</name>
    <name type="common">Green alga</name>
    <name type="synonym">Ulothrix nitens</name>
    <dbReference type="NCBI Taxonomy" id="105231"/>
    <lineage>
        <taxon>Eukaryota</taxon>
        <taxon>Viridiplantae</taxon>
        <taxon>Streptophyta</taxon>
        <taxon>Klebsormidiophyceae</taxon>
        <taxon>Klebsormidiales</taxon>
        <taxon>Klebsormidiaceae</taxon>
        <taxon>Klebsormidium</taxon>
    </lineage>
</organism>
<dbReference type="AlphaFoldDB" id="A0A0U9HQQ2"/>
<evidence type="ECO:0000313" key="4">
    <source>
        <dbReference type="Proteomes" id="UP000054558"/>
    </source>
</evidence>
<keyword evidence="4" id="KW-1185">Reference proteome</keyword>
<evidence type="ECO:0000313" key="3">
    <source>
        <dbReference type="EMBL" id="GAQ78027.1"/>
    </source>
</evidence>
<keyword evidence="2" id="KW-0472">Membrane</keyword>
<evidence type="ECO:0000256" key="1">
    <source>
        <dbReference type="SAM" id="MobiDB-lite"/>
    </source>
</evidence>
<keyword evidence="2" id="KW-1133">Transmembrane helix</keyword>